<dbReference type="Pfam" id="PF16509">
    <property type="entry name" value="KORA"/>
    <property type="match status" value="3"/>
</dbReference>
<keyword evidence="1" id="KW-0805">Transcription regulation</keyword>
<evidence type="ECO:0000313" key="5">
    <source>
        <dbReference type="Proteomes" id="UP000220629"/>
    </source>
</evidence>
<feature type="domain" description="TrfB transcriptional repressor protein" evidence="3">
    <location>
        <begin position="143"/>
        <end position="224"/>
    </location>
</feature>
<dbReference type="AlphaFoldDB" id="A0A2A7S9V6"/>
<reference evidence="5" key="1">
    <citation type="submission" date="2017-09" db="EMBL/GenBank/DDBJ databases">
        <title>FDA dAtabase for Regulatory Grade micrObial Sequences (FDA-ARGOS): Supporting development and validation of Infectious Disease Dx tests.</title>
        <authorList>
            <person name="Minogue T."/>
            <person name="Wolcott M."/>
            <person name="Wasieloski L."/>
            <person name="Aguilar W."/>
            <person name="Moore D."/>
            <person name="Tallon L."/>
            <person name="Sadzewicz L."/>
            <person name="Ott S."/>
            <person name="Zhao X."/>
            <person name="Nagaraj S."/>
            <person name="Vavikolanu K."/>
            <person name="Aluvathingal J."/>
            <person name="Nadendla S."/>
            <person name="Sichtig H."/>
        </authorList>
    </citation>
    <scope>NUCLEOTIDE SEQUENCE [LARGE SCALE GENOMIC DNA]</scope>
    <source>
        <strain evidence="5">FDAARGOS_390</strain>
    </source>
</reference>
<dbReference type="Gene3D" id="1.10.10.2690">
    <property type="match status" value="3"/>
</dbReference>
<protein>
    <submittedName>
        <fullName evidence="4">ParR</fullName>
    </submittedName>
</protein>
<keyword evidence="2" id="KW-0804">Transcription</keyword>
<dbReference type="EMBL" id="PDDY01000003">
    <property type="protein sequence ID" value="PEH40484.1"/>
    <property type="molecule type" value="Genomic_DNA"/>
</dbReference>
<dbReference type="InterPro" id="IPR053721">
    <property type="entry name" value="Fimbrial_Adhesin_Reg"/>
</dbReference>
<dbReference type="Proteomes" id="UP000220629">
    <property type="component" value="Unassembled WGS sequence"/>
</dbReference>
<dbReference type="RefSeq" id="WP_098153413.1">
    <property type="nucleotide sequence ID" value="NZ_PDDY01000003.1"/>
</dbReference>
<evidence type="ECO:0000256" key="2">
    <source>
        <dbReference type="ARBA" id="ARBA00023163"/>
    </source>
</evidence>
<comment type="caution">
    <text evidence="4">The sequence shown here is derived from an EMBL/GenBank/DDBJ whole genome shotgun (WGS) entry which is preliminary data.</text>
</comment>
<feature type="domain" description="TrfB transcriptional repressor protein" evidence="3">
    <location>
        <begin position="81"/>
        <end position="133"/>
    </location>
</feature>
<accession>A0A2A7S9V6</accession>
<dbReference type="InterPro" id="IPR032428">
    <property type="entry name" value="TrfB"/>
</dbReference>
<evidence type="ECO:0000313" key="4">
    <source>
        <dbReference type="EMBL" id="PEH40484.1"/>
    </source>
</evidence>
<proteinExistence type="predicted"/>
<gene>
    <name evidence="4" type="ORF">CRM94_17380</name>
</gene>
<feature type="domain" description="TrfB transcriptional repressor protein" evidence="3">
    <location>
        <begin position="10"/>
        <end position="71"/>
    </location>
</feature>
<organism evidence="4 5">
    <name type="scientific">Burkholderia gladioli</name>
    <name type="common">Pseudomonas marginata</name>
    <name type="synonym">Phytomonas marginata</name>
    <dbReference type="NCBI Taxonomy" id="28095"/>
    <lineage>
        <taxon>Bacteria</taxon>
        <taxon>Pseudomonadati</taxon>
        <taxon>Pseudomonadota</taxon>
        <taxon>Betaproteobacteria</taxon>
        <taxon>Burkholderiales</taxon>
        <taxon>Burkholderiaceae</taxon>
        <taxon>Burkholderia</taxon>
    </lineage>
</organism>
<evidence type="ECO:0000259" key="3">
    <source>
        <dbReference type="Pfam" id="PF16509"/>
    </source>
</evidence>
<name>A0A2A7S9V6_BURGA</name>
<sequence length="239" mass="26879">MPSPRFVVRLTQREFSDTVAHLKLSRRKLEIARRALVDQSTLSDLVKDYGKTPDEINEIVQQVYDEWNRRSTSSRVPIEVFEQAIAGLPNVSRQSVEIARRALVQGEPASALAEEFGLTRQRINQIIRRIHADCAQATVVSRMTEKQFADAVSGRGFSEQSLEIAHAVLVIGKPIPEVTMATGLTRQRIRQLVSAVHDAFLAREKIPPGWVTESVTAPKDMLKAFRAAVEEKRKAHFND</sequence>
<evidence type="ECO:0000256" key="1">
    <source>
        <dbReference type="ARBA" id="ARBA00023015"/>
    </source>
</evidence>